<feature type="coiled-coil region" evidence="1">
    <location>
        <begin position="160"/>
        <end position="187"/>
    </location>
</feature>
<organism evidence="2 3">
    <name type="scientific">Sphingomonas citri</name>
    <dbReference type="NCBI Taxonomy" id="2862499"/>
    <lineage>
        <taxon>Bacteria</taxon>
        <taxon>Pseudomonadati</taxon>
        <taxon>Pseudomonadota</taxon>
        <taxon>Alphaproteobacteria</taxon>
        <taxon>Sphingomonadales</taxon>
        <taxon>Sphingomonadaceae</taxon>
        <taxon>Sphingomonas</taxon>
    </lineage>
</organism>
<comment type="caution">
    <text evidence="2">The sequence shown here is derived from an EMBL/GenBank/DDBJ whole genome shotgun (WGS) entry which is preliminary data.</text>
</comment>
<name>A0ABS7BRV8_9SPHN</name>
<evidence type="ECO:0000313" key="2">
    <source>
        <dbReference type="EMBL" id="MBW6532334.1"/>
    </source>
</evidence>
<keyword evidence="1" id="KW-0175">Coiled coil</keyword>
<proteinExistence type="predicted"/>
<reference evidence="2 3" key="1">
    <citation type="submission" date="2021-07" db="EMBL/GenBank/DDBJ databases">
        <title>Sphingomonas sp.</title>
        <authorList>
            <person name="Feng G."/>
            <person name="Li J."/>
            <person name="Pan M."/>
        </authorList>
    </citation>
    <scope>NUCLEOTIDE SEQUENCE [LARGE SCALE GENOMIC DNA]</scope>
    <source>
        <strain evidence="2 3">RRHST34</strain>
    </source>
</reference>
<accession>A0ABS7BRV8</accession>
<dbReference type="RefSeq" id="WP_219749705.1">
    <property type="nucleotide sequence ID" value="NZ_JAHXZN010000007.1"/>
</dbReference>
<evidence type="ECO:0008006" key="4">
    <source>
        <dbReference type="Google" id="ProtNLM"/>
    </source>
</evidence>
<evidence type="ECO:0000313" key="3">
    <source>
        <dbReference type="Proteomes" id="UP000759103"/>
    </source>
</evidence>
<evidence type="ECO:0000256" key="1">
    <source>
        <dbReference type="SAM" id="Coils"/>
    </source>
</evidence>
<protein>
    <recommendedName>
        <fullName evidence="4">HTH cro/C1-type domain-containing protein</fullName>
    </recommendedName>
</protein>
<gene>
    <name evidence="2" type="ORF">KZ820_16450</name>
</gene>
<keyword evidence="3" id="KW-1185">Reference proteome</keyword>
<dbReference type="Proteomes" id="UP000759103">
    <property type="component" value="Unassembled WGS sequence"/>
</dbReference>
<sequence length="207" mass="22837">MTVEQLAARAGVDARDVAAFESSGTGTVATMVALHVVLCKDQALEDLFTTPRSCRAAMAERVQHARRRVYRRPDARRTGGRPSLPQDGDRFEIRLRPDLPMVLATAVAGRPLSGVTSHPVLNRVDIAITGVTAHQRSIRLHVTGTDPWVRRQFAGGSDARREVNQEIEALKARRRRLEDLIAQHLTIPGHKGDIEIAIGDDIIFDDD</sequence>
<dbReference type="EMBL" id="JAHXZN010000007">
    <property type="protein sequence ID" value="MBW6532334.1"/>
    <property type="molecule type" value="Genomic_DNA"/>
</dbReference>